<evidence type="ECO:0008006" key="10">
    <source>
        <dbReference type="Google" id="ProtNLM"/>
    </source>
</evidence>
<keyword evidence="5 7" id="KW-0472">Membrane</keyword>
<dbReference type="PANTHER" id="PTHR30250">
    <property type="entry name" value="PST FAMILY PREDICTED COLANIC ACID TRANSPORTER"/>
    <property type="match status" value="1"/>
</dbReference>
<organism evidence="8 9">
    <name type="scientific">Nonomuraea glycinis</name>
    <dbReference type="NCBI Taxonomy" id="2047744"/>
    <lineage>
        <taxon>Bacteria</taxon>
        <taxon>Bacillati</taxon>
        <taxon>Actinomycetota</taxon>
        <taxon>Actinomycetes</taxon>
        <taxon>Streptosporangiales</taxon>
        <taxon>Streptosporangiaceae</taxon>
        <taxon>Nonomuraea</taxon>
    </lineage>
</organism>
<feature type="transmembrane region" description="Helical" evidence="7">
    <location>
        <begin position="38"/>
        <end position="62"/>
    </location>
</feature>
<comment type="caution">
    <text evidence="8">The sequence shown here is derived from an EMBL/GenBank/DDBJ whole genome shotgun (WGS) entry which is preliminary data.</text>
</comment>
<dbReference type="InterPro" id="IPR050833">
    <property type="entry name" value="Poly_Biosynth_Transport"/>
</dbReference>
<evidence type="ECO:0000256" key="6">
    <source>
        <dbReference type="SAM" id="MobiDB-lite"/>
    </source>
</evidence>
<keyword evidence="2" id="KW-1003">Cell membrane</keyword>
<evidence type="ECO:0000313" key="8">
    <source>
        <dbReference type="EMBL" id="GGP08240.1"/>
    </source>
</evidence>
<protein>
    <recommendedName>
        <fullName evidence="10">Lipopolysaccharide biosynthesis protein</fullName>
    </recommendedName>
</protein>
<feature type="transmembrane region" description="Helical" evidence="7">
    <location>
        <begin position="262"/>
        <end position="283"/>
    </location>
</feature>
<dbReference type="PANTHER" id="PTHR30250:SF26">
    <property type="entry name" value="PSMA PROTEIN"/>
    <property type="match status" value="1"/>
</dbReference>
<feature type="transmembrane region" description="Helical" evidence="7">
    <location>
        <begin position="336"/>
        <end position="356"/>
    </location>
</feature>
<feature type="region of interest" description="Disordered" evidence="6">
    <location>
        <begin position="1"/>
        <end position="20"/>
    </location>
</feature>
<reference evidence="8" key="2">
    <citation type="submission" date="2020-09" db="EMBL/GenBank/DDBJ databases">
        <authorList>
            <person name="Sun Q."/>
            <person name="Zhou Y."/>
        </authorList>
    </citation>
    <scope>NUCLEOTIDE SEQUENCE</scope>
    <source>
        <strain evidence="8">CGMCC 4.7430</strain>
    </source>
</reference>
<feature type="transmembrane region" description="Helical" evidence="7">
    <location>
        <begin position="82"/>
        <end position="101"/>
    </location>
</feature>
<evidence type="ECO:0000256" key="1">
    <source>
        <dbReference type="ARBA" id="ARBA00004651"/>
    </source>
</evidence>
<feature type="transmembrane region" description="Helical" evidence="7">
    <location>
        <begin position="289"/>
        <end position="315"/>
    </location>
</feature>
<dbReference type="EMBL" id="BMNK01000006">
    <property type="protein sequence ID" value="GGP08240.1"/>
    <property type="molecule type" value="Genomic_DNA"/>
</dbReference>
<name>A0A918E6W7_9ACTN</name>
<comment type="subcellular location">
    <subcellularLocation>
        <location evidence="1">Cell membrane</location>
        <topology evidence="1">Multi-pass membrane protein</topology>
    </subcellularLocation>
</comment>
<feature type="transmembrane region" description="Helical" evidence="7">
    <location>
        <begin position="368"/>
        <end position="386"/>
    </location>
</feature>
<keyword evidence="4 7" id="KW-1133">Transmembrane helix</keyword>
<feature type="transmembrane region" description="Helical" evidence="7">
    <location>
        <begin position="113"/>
        <end position="134"/>
    </location>
</feature>
<reference evidence="8" key="1">
    <citation type="journal article" date="2014" name="Int. J. Syst. Evol. Microbiol.">
        <title>Complete genome sequence of Corynebacterium casei LMG S-19264T (=DSM 44701T), isolated from a smear-ripened cheese.</title>
        <authorList>
            <consortium name="US DOE Joint Genome Institute (JGI-PGF)"/>
            <person name="Walter F."/>
            <person name="Albersmeier A."/>
            <person name="Kalinowski J."/>
            <person name="Ruckert C."/>
        </authorList>
    </citation>
    <scope>NUCLEOTIDE SEQUENCE</scope>
    <source>
        <strain evidence="8">CGMCC 4.7430</strain>
    </source>
</reference>
<evidence type="ECO:0000256" key="5">
    <source>
        <dbReference type="ARBA" id="ARBA00023136"/>
    </source>
</evidence>
<dbReference type="GO" id="GO:0005886">
    <property type="term" value="C:plasma membrane"/>
    <property type="evidence" value="ECO:0007669"/>
    <property type="project" value="UniProtKB-SubCell"/>
</dbReference>
<feature type="transmembrane region" description="Helical" evidence="7">
    <location>
        <begin position="206"/>
        <end position="230"/>
    </location>
</feature>
<accession>A0A918E6W7</accession>
<evidence type="ECO:0000313" key="9">
    <source>
        <dbReference type="Proteomes" id="UP000660745"/>
    </source>
</evidence>
<dbReference type="Proteomes" id="UP000660745">
    <property type="component" value="Unassembled WGS sequence"/>
</dbReference>
<evidence type="ECO:0000256" key="4">
    <source>
        <dbReference type="ARBA" id="ARBA00022989"/>
    </source>
</evidence>
<gene>
    <name evidence="8" type="ORF">GCM10012278_39160</name>
</gene>
<proteinExistence type="predicted"/>
<sequence>MAGNPPEMASDAPQQTGPAPKAGLGLVRRLRTDLRNPLFLQGYALMANTAATAVLGLGYWFLAVRLYSPAAFGEGQLMITAMRLFSSLVGLAFVGVMARFIPISGRGTAKLILRGYGVAGVTAVLAALVFLLTLPLWGPAYAELDGLLPALFFLASVLVWTIFTLQDVVLAGLRQAVWVPVNSTLFGVLKMGLLVALAFALPQGGLFGGIFVSWIVPTAAALIPISWLIFRRAIPQHVTRTAAQHTVPPGLREIGRFVAGDFSGTLSTLLVLYLVPVMVGAWLNDPAQFGYFSVTHTLGCMMGLLAANMAVSLTVEGSLDSARLAQTTRNALRRTFLIVGPIVAVVIAAAPLILLVFGSELSEAGTPLLRLMALGVLPMALVEIRLGTLRARSEARKLAMIQIGMTVLVFGSVIALFPGFGVTGVGYGLLISQTVTGLCVLPGLRRIVALSRTES</sequence>
<evidence type="ECO:0000256" key="7">
    <source>
        <dbReference type="SAM" id="Phobius"/>
    </source>
</evidence>
<dbReference type="AlphaFoldDB" id="A0A918E6W7"/>
<keyword evidence="9" id="KW-1185">Reference proteome</keyword>
<dbReference type="RefSeq" id="WP_189140071.1">
    <property type="nucleotide sequence ID" value="NZ_BMNK01000006.1"/>
</dbReference>
<feature type="transmembrane region" description="Helical" evidence="7">
    <location>
        <begin position="177"/>
        <end position="200"/>
    </location>
</feature>
<evidence type="ECO:0000256" key="3">
    <source>
        <dbReference type="ARBA" id="ARBA00022692"/>
    </source>
</evidence>
<keyword evidence="3 7" id="KW-0812">Transmembrane</keyword>
<evidence type="ECO:0000256" key="2">
    <source>
        <dbReference type="ARBA" id="ARBA00022475"/>
    </source>
</evidence>
<feature type="transmembrane region" description="Helical" evidence="7">
    <location>
        <begin position="146"/>
        <end position="165"/>
    </location>
</feature>